<keyword evidence="2" id="KW-1003">Cell membrane</keyword>
<evidence type="ECO:0000256" key="4">
    <source>
        <dbReference type="ARBA" id="ARBA00022989"/>
    </source>
</evidence>
<dbReference type="Proteomes" id="UP000053860">
    <property type="component" value="Unassembled WGS sequence"/>
</dbReference>
<keyword evidence="4 6" id="KW-1133">Transmembrane helix</keyword>
<comment type="caution">
    <text evidence="7">The sequence shown here is derived from an EMBL/GenBank/DDBJ whole genome shotgun (WGS) entry which is preliminary data.</text>
</comment>
<feature type="transmembrane region" description="Helical" evidence="6">
    <location>
        <begin position="12"/>
        <end position="37"/>
    </location>
</feature>
<dbReference type="InterPro" id="IPR002797">
    <property type="entry name" value="Polysacc_synth"/>
</dbReference>
<feature type="transmembrane region" description="Helical" evidence="6">
    <location>
        <begin position="442"/>
        <end position="459"/>
    </location>
</feature>
<dbReference type="PATRIC" id="fig|294710.3.peg.465"/>
<feature type="transmembrane region" description="Helical" evidence="6">
    <location>
        <begin position="268"/>
        <end position="291"/>
    </location>
</feature>
<dbReference type="GO" id="GO:0005886">
    <property type="term" value="C:plasma membrane"/>
    <property type="evidence" value="ECO:0007669"/>
    <property type="project" value="UniProtKB-SubCell"/>
</dbReference>
<name>A0A117LYD1_9BACT</name>
<dbReference type="EMBL" id="LGGN01000435">
    <property type="protein sequence ID" value="KUK74336.1"/>
    <property type="molecule type" value="Genomic_DNA"/>
</dbReference>
<proteinExistence type="predicted"/>
<evidence type="ECO:0000313" key="8">
    <source>
        <dbReference type="Proteomes" id="UP000053860"/>
    </source>
</evidence>
<organism evidence="7 8">
    <name type="scientific">Proteiniphilum acetatigenes</name>
    <dbReference type="NCBI Taxonomy" id="294710"/>
    <lineage>
        <taxon>Bacteria</taxon>
        <taxon>Pseudomonadati</taxon>
        <taxon>Bacteroidota</taxon>
        <taxon>Bacteroidia</taxon>
        <taxon>Bacteroidales</taxon>
        <taxon>Dysgonomonadaceae</taxon>
        <taxon>Proteiniphilum</taxon>
    </lineage>
</organism>
<evidence type="ECO:0000256" key="6">
    <source>
        <dbReference type="SAM" id="Phobius"/>
    </source>
</evidence>
<sequence>MAGGMRSLAKETFFYGLGSVLPKLLSWFLSLYWAFALHRVDDIGVLTNFYAWVALLQVILTYGMETGFFRFANKESDPTRVFSTAFISILSSTLLFFVLSLLFLKPAAFALGGSEMKPHYLLLMVLILCFDVVGAIPFANLRFKKRPIRFAAIKLVNVGLTIMINLFFFLVCPLLQERFPDAFAWFNLSRGVDYILIANLTASVVQLLMVSSELRIRFTFDKALLHRMLRYSFPILILGIAGILNQTVDKILFPWFYPDKANAFRELGIYGQNFKIAIIMVMFTQSFRYAFEPFIFARNREAADDRQSFSDATRYFILFGLHEGLKVVPIVLLGELFFGVYFNLSLWYKLTDQTRWGAYMSIFGFLITLLINILFIPRFGYMACAWASFIANLAMMILSYGLGQKHYPIPYNLRSAAIFFLLTIILYAGIRVSYLQLESLPLRLLVSTLLVAVYLVVMIKRELPLKQWPFIGKFFAGIKNEHQE</sequence>
<protein>
    <submittedName>
        <fullName evidence="7">Uncharacterized protein</fullName>
    </submittedName>
</protein>
<feature type="transmembrane region" description="Helical" evidence="6">
    <location>
        <begin position="383"/>
        <end position="403"/>
    </location>
</feature>
<comment type="subcellular location">
    <subcellularLocation>
        <location evidence="1">Cell membrane</location>
        <topology evidence="1">Multi-pass membrane protein</topology>
    </subcellularLocation>
</comment>
<evidence type="ECO:0000256" key="3">
    <source>
        <dbReference type="ARBA" id="ARBA00022692"/>
    </source>
</evidence>
<feature type="transmembrane region" description="Helical" evidence="6">
    <location>
        <begin position="81"/>
        <end position="104"/>
    </location>
</feature>
<keyword evidence="5 6" id="KW-0472">Membrane</keyword>
<feature type="transmembrane region" description="Helical" evidence="6">
    <location>
        <begin position="231"/>
        <end position="248"/>
    </location>
</feature>
<dbReference type="Pfam" id="PF01943">
    <property type="entry name" value="Polysacc_synt"/>
    <property type="match status" value="1"/>
</dbReference>
<dbReference type="InterPro" id="IPR050833">
    <property type="entry name" value="Poly_Biosynth_Transport"/>
</dbReference>
<feature type="transmembrane region" description="Helical" evidence="6">
    <location>
        <begin position="191"/>
        <end position="210"/>
    </location>
</feature>
<evidence type="ECO:0000256" key="2">
    <source>
        <dbReference type="ARBA" id="ARBA00022475"/>
    </source>
</evidence>
<dbReference type="PANTHER" id="PTHR30250">
    <property type="entry name" value="PST FAMILY PREDICTED COLANIC ACID TRANSPORTER"/>
    <property type="match status" value="1"/>
</dbReference>
<dbReference type="PANTHER" id="PTHR30250:SF11">
    <property type="entry name" value="O-ANTIGEN TRANSPORTER-RELATED"/>
    <property type="match status" value="1"/>
</dbReference>
<dbReference type="AlphaFoldDB" id="A0A117LYD1"/>
<feature type="transmembrane region" description="Helical" evidence="6">
    <location>
        <begin position="119"/>
        <end position="139"/>
    </location>
</feature>
<evidence type="ECO:0000313" key="7">
    <source>
        <dbReference type="EMBL" id="KUK74336.1"/>
    </source>
</evidence>
<feature type="transmembrane region" description="Helical" evidence="6">
    <location>
        <begin position="324"/>
        <end position="344"/>
    </location>
</feature>
<keyword evidence="3 6" id="KW-0812">Transmembrane</keyword>
<evidence type="ECO:0000256" key="5">
    <source>
        <dbReference type="ARBA" id="ARBA00023136"/>
    </source>
</evidence>
<reference evidence="8" key="1">
    <citation type="journal article" date="2015" name="MBio">
        <title>Genome-Resolved Metagenomic Analysis Reveals Roles for Candidate Phyla and Other Microbial Community Members in Biogeochemical Transformations in Oil Reservoirs.</title>
        <authorList>
            <person name="Hu P."/>
            <person name="Tom L."/>
            <person name="Singh A."/>
            <person name="Thomas B.C."/>
            <person name="Baker B.J."/>
            <person name="Piceno Y.M."/>
            <person name="Andersen G.L."/>
            <person name="Banfield J.F."/>
        </authorList>
    </citation>
    <scope>NUCLEOTIDE SEQUENCE [LARGE SCALE GENOMIC DNA]</scope>
</reference>
<feature type="transmembrane region" description="Helical" evidence="6">
    <location>
        <begin position="49"/>
        <end position="69"/>
    </location>
</feature>
<accession>A0A117LYD1</accession>
<evidence type="ECO:0000256" key="1">
    <source>
        <dbReference type="ARBA" id="ARBA00004651"/>
    </source>
</evidence>
<gene>
    <name evidence="7" type="ORF">XD92_1672</name>
</gene>
<feature type="transmembrane region" description="Helical" evidence="6">
    <location>
        <begin position="151"/>
        <end position="171"/>
    </location>
</feature>
<feature type="transmembrane region" description="Helical" evidence="6">
    <location>
        <begin position="356"/>
        <end position="376"/>
    </location>
</feature>
<feature type="transmembrane region" description="Helical" evidence="6">
    <location>
        <begin position="409"/>
        <end position="430"/>
    </location>
</feature>